<feature type="chain" id="PRO_5031546578" evidence="4">
    <location>
        <begin position="20"/>
        <end position="665"/>
    </location>
</feature>
<dbReference type="InterPro" id="IPR001375">
    <property type="entry name" value="Peptidase_S9_cat"/>
</dbReference>
<sequence length="665" mass="72845">MYRILGSFALLASSGLALAAPSAVVPDDHYRLADVAEPQFSPDGAAIIYTVTAPDRDRDEKTSDLWTVPWKGGAPAPLTQTPEVSEYGARYMPDGKTVVFLSDAGEKKDGEDEEDDSVQLWRMSANGGAGTRITSLPGGISGYDLSPDGKFAVVVAEVGKTVGSKAKTPPPIETERFYFKQDGRGYLDDRTQQLFIVDLATGAARQLTQGARDHWRPAWSPDGKLIAYTAKDHAGDKTLNSEIYVLPPEGGEPRKISPTANADDDPDWSAGVSWSPDSRRIVWLEGIEDKWLYYGAPHLAVADVSTGAVTRPAKLDLWFYYPRFAPDGSILAQIEGDRDTWLARVDAESGKISYLTQGTRFAYDYAVAKDGRIAVLETTNEKPSELYALEKSGARQLTDHNPWLKDRALGETRDVSFKSGDAEIHGFYVLPPDYDAAKRYPLVADLHGGPVYQHSHEFDLDARALAAAGYVVLKINPRGSSGRGFDFSRAIYADWGNVDAQDISAGITNAVETGIADANRIGVGGWSYGGILSGYMIAYDKRIKAAVAGAGVSNIFATWGVDMYQREYILELGTPWENFETWKKLAYPFFEPERITAATLFQCADADDNVPCVGAEQMYLTLKTRGVPTKLIVYPGENHGLTVPSYLSHRIAANIAWYDRWLKAD</sequence>
<feature type="region of interest" description="Disordered" evidence="3">
    <location>
        <begin position="248"/>
        <end position="269"/>
    </location>
</feature>
<dbReference type="Pfam" id="PF07676">
    <property type="entry name" value="PD40"/>
    <property type="match status" value="2"/>
</dbReference>
<feature type="signal peptide" evidence="4">
    <location>
        <begin position="1"/>
        <end position="19"/>
    </location>
</feature>
<reference evidence="6 7" key="1">
    <citation type="submission" date="2020-08" db="EMBL/GenBank/DDBJ databases">
        <title>Genomic Encyclopedia of Type Strains, Phase IV (KMG-IV): sequencing the most valuable type-strain genomes for metagenomic binning, comparative biology and taxonomic classification.</title>
        <authorList>
            <person name="Goeker M."/>
        </authorList>
    </citation>
    <scope>NUCLEOTIDE SEQUENCE [LARGE SCALE GENOMIC DNA]</scope>
    <source>
        <strain evidence="6 7">DSM 17328</strain>
    </source>
</reference>
<gene>
    <name evidence="6" type="ORF">GGQ98_000009</name>
</gene>
<dbReference type="GO" id="GO:0004177">
    <property type="term" value="F:aminopeptidase activity"/>
    <property type="evidence" value="ECO:0007669"/>
    <property type="project" value="UniProtKB-KW"/>
</dbReference>
<dbReference type="InterPro" id="IPR011659">
    <property type="entry name" value="WD40"/>
</dbReference>
<dbReference type="GO" id="GO:0006508">
    <property type="term" value="P:proteolysis"/>
    <property type="evidence" value="ECO:0007669"/>
    <property type="project" value="InterPro"/>
</dbReference>
<evidence type="ECO:0000259" key="5">
    <source>
        <dbReference type="Pfam" id="PF00326"/>
    </source>
</evidence>
<feature type="domain" description="Peptidase S9 prolyl oligopeptidase catalytic" evidence="5">
    <location>
        <begin position="458"/>
        <end position="663"/>
    </location>
</feature>
<dbReference type="Gene3D" id="3.40.50.1820">
    <property type="entry name" value="alpha/beta hydrolase"/>
    <property type="match status" value="1"/>
</dbReference>
<keyword evidence="6" id="KW-0645">Protease</keyword>
<dbReference type="Pfam" id="PF00326">
    <property type="entry name" value="Peptidase_S9"/>
    <property type="match status" value="1"/>
</dbReference>
<evidence type="ECO:0000256" key="3">
    <source>
        <dbReference type="SAM" id="MobiDB-lite"/>
    </source>
</evidence>
<dbReference type="SUPFAM" id="SSF82171">
    <property type="entry name" value="DPP6 N-terminal domain-like"/>
    <property type="match status" value="1"/>
</dbReference>
<dbReference type="InterPro" id="IPR015943">
    <property type="entry name" value="WD40/YVTN_repeat-like_dom_sf"/>
</dbReference>
<evidence type="ECO:0000256" key="4">
    <source>
        <dbReference type="SAM" id="SignalP"/>
    </source>
</evidence>
<keyword evidence="4" id="KW-0732">Signal</keyword>
<proteinExistence type="predicted"/>
<comment type="caution">
    <text evidence="6">The sequence shown here is derived from an EMBL/GenBank/DDBJ whole genome shotgun (WGS) entry which is preliminary data.</text>
</comment>
<keyword evidence="6" id="KW-0031">Aminopeptidase</keyword>
<dbReference type="InterPro" id="IPR011042">
    <property type="entry name" value="6-blade_b-propeller_TolB-like"/>
</dbReference>
<dbReference type="Gene3D" id="2.130.10.10">
    <property type="entry name" value="YVTN repeat-like/Quinoprotein amine dehydrogenase"/>
    <property type="match status" value="1"/>
</dbReference>
<dbReference type="Gene3D" id="2.120.10.30">
    <property type="entry name" value="TolB, C-terminal domain"/>
    <property type="match status" value="2"/>
</dbReference>
<accession>A0A7W7AZN4</accession>
<dbReference type="InterPro" id="IPR029058">
    <property type="entry name" value="AB_hydrolase_fold"/>
</dbReference>
<keyword evidence="1" id="KW-0378">Hydrolase</keyword>
<dbReference type="RefSeq" id="WP_184063250.1">
    <property type="nucleotide sequence ID" value="NZ_JACHNZ010000001.1"/>
</dbReference>
<dbReference type="AlphaFoldDB" id="A0A7W7AZN4"/>
<dbReference type="EMBL" id="JACHNZ010000001">
    <property type="protein sequence ID" value="MBB4630408.1"/>
    <property type="molecule type" value="Genomic_DNA"/>
</dbReference>
<evidence type="ECO:0000256" key="2">
    <source>
        <dbReference type="ARBA" id="ARBA00022825"/>
    </source>
</evidence>
<dbReference type="GO" id="GO:0004252">
    <property type="term" value="F:serine-type endopeptidase activity"/>
    <property type="evidence" value="ECO:0007669"/>
    <property type="project" value="TreeGrafter"/>
</dbReference>
<dbReference type="PANTHER" id="PTHR42776:SF27">
    <property type="entry name" value="DIPEPTIDYL PEPTIDASE FAMILY MEMBER 6"/>
    <property type="match status" value="1"/>
</dbReference>
<keyword evidence="7" id="KW-1185">Reference proteome</keyword>
<evidence type="ECO:0000313" key="6">
    <source>
        <dbReference type="EMBL" id="MBB4630408.1"/>
    </source>
</evidence>
<name>A0A7W7AZN4_9SPHN</name>
<evidence type="ECO:0000313" key="7">
    <source>
        <dbReference type="Proteomes" id="UP000566324"/>
    </source>
</evidence>
<dbReference type="PANTHER" id="PTHR42776">
    <property type="entry name" value="SERINE PEPTIDASE S9 FAMILY MEMBER"/>
    <property type="match status" value="1"/>
</dbReference>
<dbReference type="SUPFAM" id="SSF53474">
    <property type="entry name" value="alpha/beta-Hydrolases"/>
    <property type="match status" value="1"/>
</dbReference>
<organism evidence="6 7">
    <name type="scientific">Sphingosinicella soli</name>
    <dbReference type="NCBI Taxonomy" id="333708"/>
    <lineage>
        <taxon>Bacteria</taxon>
        <taxon>Pseudomonadati</taxon>
        <taxon>Pseudomonadota</taxon>
        <taxon>Alphaproteobacteria</taxon>
        <taxon>Sphingomonadales</taxon>
        <taxon>Sphingosinicellaceae</taxon>
        <taxon>Sphingosinicella</taxon>
    </lineage>
</organism>
<protein>
    <submittedName>
        <fullName evidence="6">Dipeptidyl aminopeptidase/acylaminoacyl peptidase</fullName>
    </submittedName>
</protein>
<keyword evidence="2" id="KW-0720">Serine protease</keyword>
<evidence type="ECO:0000256" key="1">
    <source>
        <dbReference type="ARBA" id="ARBA00022801"/>
    </source>
</evidence>
<dbReference type="Proteomes" id="UP000566324">
    <property type="component" value="Unassembled WGS sequence"/>
</dbReference>